<dbReference type="InterPro" id="IPR050471">
    <property type="entry name" value="AB_hydrolase"/>
</dbReference>
<accession>A0ABZ0I4G2</accession>
<dbReference type="PANTHER" id="PTHR43433:SF5">
    <property type="entry name" value="AB HYDROLASE-1 DOMAIN-CONTAINING PROTEIN"/>
    <property type="match status" value="1"/>
</dbReference>
<proteinExistence type="predicted"/>
<dbReference type="InterPro" id="IPR000073">
    <property type="entry name" value="AB_hydrolase_1"/>
</dbReference>
<evidence type="ECO:0000259" key="2">
    <source>
        <dbReference type="Pfam" id="PF00561"/>
    </source>
</evidence>
<dbReference type="Proteomes" id="UP001626537">
    <property type="component" value="Chromosome"/>
</dbReference>
<feature type="domain" description="AB hydrolase-1" evidence="2">
    <location>
        <begin position="56"/>
        <end position="178"/>
    </location>
</feature>
<dbReference type="Gene3D" id="3.40.50.1820">
    <property type="entry name" value="alpha/beta hydrolase"/>
    <property type="match status" value="1"/>
</dbReference>
<keyword evidence="1" id="KW-0732">Signal</keyword>
<keyword evidence="3" id="KW-0378">Hydrolase</keyword>
<feature type="signal peptide" evidence="1">
    <location>
        <begin position="1"/>
        <end position="26"/>
    </location>
</feature>
<dbReference type="InterPro" id="IPR029058">
    <property type="entry name" value="AB_hydrolase_fold"/>
</dbReference>
<dbReference type="Pfam" id="PF00561">
    <property type="entry name" value="Abhydrolase_1"/>
    <property type="match status" value="1"/>
</dbReference>
<dbReference type="GO" id="GO:0016787">
    <property type="term" value="F:hydrolase activity"/>
    <property type="evidence" value="ECO:0007669"/>
    <property type="project" value="UniProtKB-KW"/>
</dbReference>
<dbReference type="EMBL" id="CP136864">
    <property type="protein sequence ID" value="WOJ94417.1"/>
    <property type="molecule type" value="Genomic_DNA"/>
</dbReference>
<evidence type="ECO:0000256" key="1">
    <source>
        <dbReference type="SAM" id="SignalP"/>
    </source>
</evidence>
<protein>
    <submittedName>
        <fullName evidence="3">Alpha/beta hydrolase</fullName>
    </submittedName>
</protein>
<keyword evidence="4" id="KW-1185">Reference proteome</keyword>
<dbReference type="RefSeq" id="WP_407349053.1">
    <property type="nucleotide sequence ID" value="NZ_CP136864.1"/>
</dbReference>
<name>A0ABZ0I4G2_9GAMM</name>
<reference evidence="3 4" key="1">
    <citation type="submission" date="2023-10" db="EMBL/GenBank/DDBJ databases">
        <title>Two novel species belonging to the OM43/NOR5 clade.</title>
        <authorList>
            <person name="Park M."/>
        </authorList>
    </citation>
    <scope>NUCLEOTIDE SEQUENCE [LARGE SCALE GENOMIC DNA]</scope>
    <source>
        <strain evidence="3 4">IMCC43200</strain>
    </source>
</reference>
<sequence length="302" mass="32568">MKARSPSFLALLFSLTLLLVSTASIARDSAFPPVKTSTVNGTQIAWTQMGDPEGTPMLMIMGLGASHKVWGEEFSNGLVAKGFRLVLLDNRDVGGSQKYDDWGEPVLWWNMLKAKLGFEVSHAYTLSDMGNDAVALLDLLQIERAHVMGASMGGMIAQTIAIEHPERVISLISIMSSTGAPHLPQASKESIAAIRNVAETSEDDLAEIQAKGFYPAAIPRQLMAIMYSGDRSAALNTLQVPTLVIHGEDDPLLPLPHGQHTAEVIPTAEFVSFPGMAHNIPDDVRPAMLDAIEAYVWPLAAD</sequence>
<dbReference type="SUPFAM" id="SSF53474">
    <property type="entry name" value="alpha/beta-Hydrolases"/>
    <property type="match status" value="1"/>
</dbReference>
<organism evidence="3 4">
    <name type="scientific">Congregibacter variabilis</name>
    <dbReference type="NCBI Taxonomy" id="3081200"/>
    <lineage>
        <taxon>Bacteria</taxon>
        <taxon>Pseudomonadati</taxon>
        <taxon>Pseudomonadota</taxon>
        <taxon>Gammaproteobacteria</taxon>
        <taxon>Cellvibrionales</taxon>
        <taxon>Halieaceae</taxon>
        <taxon>Congregibacter</taxon>
    </lineage>
</organism>
<evidence type="ECO:0000313" key="3">
    <source>
        <dbReference type="EMBL" id="WOJ94417.1"/>
    </source>
</evidence>
<dbReference type="PANTHER" id="PTHR43433">
    <property type="entry name" value="HYDROLASE, ALPHA/BETA FOLD FAMILY PROTEIN"/>
    <property type="match status" value="1"/>
</dbReference>
<feature type="chain" id="PRO_5046684440" evidence="1">
    <location>
        <begin position="27"/>
        <end position="302"/>
    </location>
</feature>
<evidence type="ECO:0000313" key="4">
    <source>
        <dbReference type="Proteomes" id="UP001626537"/>
    </source>
</evidence>
<gene>
    <name evidence="3" type="ORF">R0135_04455</name>
</gene>